<dbReference type="EMBL" id="AWSO01001172">
    <property type="protein sequence ID" value="ESK85022.1"/>
    <property type="molecule type" value="Genomic_DNA"/>
</dbReference>
<dbReference type="KEGG" id="mrr:Moror_15735"/>
<evidence type="ECO:0000256" key="2">
    <source>
        <dbReference type="ARBA" id="ARBA00023239"/>
    </source>
</evidence>
<dbReference type="HOGENOM" id="CLU_052212_0_1_1"/>
<keyword evidence="4" id="KW-1185">Reference proteome</keyword>
<comment type="similarity">
    <text evidence="1">Belongs to the trichodiene synthase family.</text>
</comment>
<dbReference type="Pfam" id="PF06330">
    <property type="entry name" value="TRI5"/>
    <property type="match status" value="1"/>
</dbReference>
<dbReference type="SUPFAM" id="SSF48576">
    <property type="entry name" value="Terpenoid synthases"/>
    <property type="match status" value="1"/>
</dbReference>
<protein>
    <submittedName>
        <fullName evidence="3">Terpenoid synthase</fullName>
    </submittedName>
</protein>
<dbReference type="OrthoDB" id="2998174at2759"/>
<dbReference type="InterPro" id="IPR024652">
    <property type="entry name" value="Trichodiene_synth"/>
</dbReference>
<evidence type="ECO:0000313" key="4">
    <source>
        <dbReference type="Proteomes" id="UP000017559"/>
    </source>
</evidence>
<evidence type="ECO:0000313" key="3">
    <source>
        <dbReference type="EMBL" id="ESK85022.1"/>
    </source>
</evidence>
<dbReference type="Gene3D" id="1.10.600.10">
    <property type="entry name" value="Farnesyl Diphosphate Synthase"/>
    <property type="match status" value="2"/>
</dbReference>
<gene>
    <name evidence="3" type="ORF">Moror_15735</name>
</gene>
<dbReference type="GO" id="GO:0016838">
    <property type="term" value="F:carbon-oxygen lyase activity, acting on phosphates"/>
    <property type="evidence" value="ECO:0007669"/>
    <property type="project" value="InterPro"/>
</dbReference>
<accession>V2WTW1</accession>
<name>V2WTW1_MONRO</name>
<dbReference type="Proteomes" id="UP000017559">
    <property type="component" value="Unassembled WGS sequence"/>
</dbReference>
<proteinExistence type="inferred from homology"/>
<keyword evidence="2" id="KW-0456">Lyase</keyword>
<dbReference type="AlphaFoldDB" id="V2WTW1"/>
<evidence type="ECO:0000256" key="1">
    <source>
        <dbReference type="ARBA" id="ARBA00007946"/>
    </source>
</evidence>
<dbReference type="InterPro" id="IPR008949">
    <property type="entry name" value="Isoprenoid_synthase_dom_sf"/>
</dbReference>
<organism evidence="3 4">
    <name type="scientific">Moniliophthora roreri (strain MCA 2997)</name>
    <name type="common">Cocoa frosty pod rot fungus</name>
    <name type="synonym">Crinipellis roreri</name>
    <dbReference type="NCBI Taxonomy" id="1381753"/>
    <lineage>
        <taxon>Eukaryota</taxon>
        <taxon>Fungi</taxon>
        <taxon>Dikarya</taxon>
        <taxon>Basidiomycota</taxon>
        <taxon>Agaricomycotina</taxon>
        <taxon>Agaricomycetes</taxon>
        <taxon>Agaricomycetidae</taxon>
        <taxon>Agaricales</taxon>
        <taxon>Marasmiineae</taxon>
        <taxon>Marasmiaceae</taxon>
        <taxon>Moniliophthora</taxon>
    </lineage>
</organism>
<reference evidence="3 4" key="1">
    <citation type="journal article" date="2014" name="BMC Genomics">
        <title>Genome and secretome analysis of the hemibiotrophic fungal pathogen, Moniliophthora roreri, which causes frosty pod rot disease of cacao: mechanisms of the biotrophic and necrotrophic phases.</title>
        <authorList>
            <person name="Meinhardt L.W."/>
            <person name="Costa G.G.L."/>
            <person name="Thomazella D.P.T."/>
            <person name="Teixeira P.J.P.L."/>
            <person name="Carazzolle M.F."/>
            <person name="Schuster S.C."/>
            <person name="Carlson J.E."/>
            <person name="Guiltinan M.J."/>
            <person name="Mieczkowski P."/>
            <person name="Farmer A."/>
            <person name="Ramaraj T."/>
            <person name="Crozier J."/>
            <person name="Davis R.E."/>
            <person name="Shao J."/>
            <person name="Melnick R.L."/>
            <person name="Pereira G.A.G."/>
            <person name="Bailey B.A."/>
        </authorList>
    </citation>
    <scope>NUCLEOTIDE SEQUENCE [LARGE SCALE GENOMIC DNA]</scope>
    <source>
        <strain evidence="3 4">MCA 2997</strain>
    </source>
</reference>
<sequence>MPMVTDADINASRVPMVVTDQVVSTIRGFLDRLCYSEPMVSQEDRRHLEETVRDDFGQYLHHHGALSSEWLDITVTPSVAIAQVSSYSPLCYTSHDLDVQLYIARLTSWVIYFDDMAQRMPSSLVAFQRNLIANDGDSDLMVAFRRLLLDAYRMWDPISANLIGSSCMEFITSCAIEGSKELGSMKIRRTAISWPDYLRSKTGVASVIGDANRFIEFTDDILSFYKESLAGETNNYVSTRAFTRGKTTIQTHQELAEETISAHERICATLEGPELEAWKTFVNGYLAFHVLQERYRLGEILSLGD</sequence>
<comment type="caution">
    <text evidence="3">The sequence shown here is derived from an EMBL/GenBank/DDBJ whole genome shotgun (WGS) entry which is preliminary data.</text>
</comment>